<reference evidence="1" key="1">
    <citation type="submission" date="2022-01" db="EMBL/GenBank/DDBJ databases">
        <authorList>
            <person name="Braso-Vives M."/>
        </authorList>
    </citation>
    <scope>NUCLEOTIDE SEQUENCE</scope>
</reference>
<organism evidence="1 2">
    <name type="scientific">Branchiostoma lanceolatum</name>
    <name type="common">Common lancelet</name>
    <name type="synonym">Amphioxus lanceolatum</name>
    <dbReference type="NCBI Taxonomy" id="7740"/>
    <lineage>
        <taxon>Eukaryota</taxon>
        <taxon>Metazoa</taxon>
        <taxon>Chordata</taxon>
        <taxon>Cephalochordata</taxon>
        <taxon>Leptocardii</taxon>
        <taxon>Amphioxiformes</taxon>
        <taxon>Branchiostomatidae</taxon>
        <taxon>Branchiostoma</taxon>
    </lineage>
</organism>
<dbReference type="AlphaFoldDB" id="A0A8K0AD42"/>
<dbReference type="Proteomes" id="UP000838412">
    <property type="component" value="Chromosome 9"/>
</dbReference>
<dbReference type="EMBL" id="OV696694">
    <property type="protein sequence ID" value="CAH1273108.1"/>
    <property type="molecule type" value="Genomic_DNA"/>
</dbReference>
<name>A0A8K0AD42_BRALA</name>
<evidence type="ECO:0000313" key="1">
    <source>
        <dbReference type="EMBL" id="CAH1273108.1"/>
    </source>
</evidence>
<accession>A0A8K0AD42</accession>
<proteinExistence type="predicted"/>
<protein>
    <submittedName>
        <fullName evidence="1">Hypp5050 protein</fullName>
    </submittedName>
</protein>
<sequence>MGLHVVQTLQERVEHNYYRLKAPQDNELRKGSVRGACDVPIVDAKKPARSNCFSVRSVNSWNNLPADVVAAETVNTFKSKLDNHWRGLEYSPSPT</sequence>
<evidence type="ECO:0000313" key="2">
    <source>
        <dbReference type="Proteomes" id="UP000838412"/>
    </source>
</evidence>
<keyword evidence="2" id="KW-1185">Reference proteome</keyword>
<gene>
    <name evidence="1" type="primary">Hypp5050</name>
    <name evidence="1" type="ORF">BLAG_LOCUS24542</name>
</gene>